<name>A0A8J2YJW2_9BACL</name>
<organism evidence="1 2">
    <name type="scientific">Pullulanibacillus camelliae</name>
    <dbReference type="NCBI Taxonomy" id="1707096"/>
    <lineage>
        <taxon>Bacteria</taxon>
        <taxon>Bacillati</taxon>
        <taxon>Bacillota</taxon>
        <taxon>Bacilli</taxon>
        <taxon>Bacillales</taxon>
        <taxon>Sporolactobacillaceae</taxon>
        <taxon>Pullulanibacillus</taxon>
    </lineage>
</organism>
<gene>
    <name evidence="1" type="ORF">GCM10011391_28450</name>
</gene>
<evidence type="ECO:0000313" key="1">
    <source>
        <dbReference type="EMBL" id="GGE47976.1"/>
    </source>
</evidence>
<comment type="caution">
    <text evidence="1">The sequence shown here is derived from an EMBL/GenBank/DDBJ whole genome shotgun (WGS) entry which is preliminary data.</text>
</comment>
<accession>A0A8J2YJW2</accession>
<keyword evidence="2" id="KW-1185">Reference proteome</keyword>
<dbReference type="RefSeq" id="WP_188695479.1">
    <property type="nucleotide sequence ID" value="NZ_BMIR01000014.1"/>
</dbReference>
<reference evidence="1" key="1">
    <citation type="journal article" date="2014" name="Int. J. Syst. Evol. Microbiol.">
        <title>Complete genome sequence of Corynebacterium casei LMG S-19264T (=DSM 44701T), isolated from a smear-ripened cheese.</title>
        <authorList>
            <consortium name="US DOE Joint Genome Institute (JGI-PGF)"/>
            <person name="Walter F."/>
            <person name="Albersmeier A."/>
            <person name="Kalinowski J."/>
            <person name="Ruckert C."/>
        </authorList>
    </citation>
    <scope>NUCLEOTIDE SEQUENCE</scope>
    <source>
        <strain evidence="1">CGMCC 1.15371</strain>
    </source>
</reference>
<sequence>MDNHTTLYGGSAIPTILKIARERSTNENMRTKKALADALGTTPYRIAYIEAGVKQINLEDALEWCKVTEDRTAHKAILHAYGYGLPPTDPRLLQSLPNQLVNYIEQAKQGIEAAEKLLSISTQLRPHQRLDEYLVNDIQRLAEEILDTDQAAECVLESIRINLDVDIEDIRYRWIREALADEVVINTVSKMDEIQREAIGI</sequence>
<proteinExistence type="predicted"/>
<dbReference type="AlphaFoldDB" id="A0A8J2YJW2"/>
<reference evidence="1" key="2">
    <citation type="submission" date="2020-09" db="EMBL/GenBank/DDBJ databases">
        <authorList>
            <person name="Sun Q."/>
            <person name="Zhou Y."/>
        </authorList>
    </citation>
    <scope>NUCLEOTIDE SEQUENCE</scope>
    <source>
        <strain evidence="1">CGMCC 1.15371</strain>
    </source>
</reference>
<evidence type="ECO:0000313" key="2">
    <source>
        <dbReference type="Proteomes" id="UP000628775"/>
    </source>
</evidence>
<dbReference type="Proteomes" id="UP000628775">
    <property type="component" value="Unassembled WGS sequence"/>
</dbReference>
<dbReference type="EMBL" id="BMIR01000014">
    <property type="protein sequence ID" value="GGE47976.1"/>
    <property type="molecule type" value="Genomic_DNA"/>
</dbReference>
<protein>
    <submittedName>
        <fullName evidence="1">Uncharacterized protein</fullName>
    </submittedName>
</protein>